<keyword evidence="5" id="KW-0520">NAD</keyword>
<dbReference type="PANTHER" id="PTHR43706">
    <property type="entry name" value="NADH DEHYDROGENASE"/>
    <property type="match status" value="1"/>
</dbReference>
<organism evidence="8">
    <name type="scientific">Palpitomonas bilix</name>
    <dbReference type="NCBI Taxonomy" id="652834"/>
    <lineage>
        <taxon>Eukaryota</taxon>
        <taxon>Eukaryota incertae sedis</taxon>
    </lineage>
</organism>
<dbReference type="PRINTS" id="PR00368">
    <property type="entry name" value="FADPNR"/>
</dbReference>
<evidence type="ECO:0000256" key="4">
    <source>
        <dbReference type="ARBA" id="ARBA00023002"/>
    </source>
</evidence>
<dbReference type="InterPro" id="IPR045024">
    <property type="entry name" value="NDH-2"/>
</dbReference>
<evidence type="ECO:0000256" key="5">
    <source>
        <dbReference type="ARBA" id="ARBA00023027"/>
    </source>
</evidence>
<dbReference type="Pfam" id="PF22366">
    <property type="entry name" value="NDH2_C"/>
    <property type="match status" value="1"/>
</dbReference>
<proteinExistence type="inferred from homology"/>
<comment type="similarity">
    <text evidence="1">Belongs to the NADH dehydrogenase family.</text>
</comment>
<dbReference type="Pfam" id="PF07992">
    <property type="entry name" value="Pyr_redox_2"/>
    <property type="match status" value="1"/>
</dbReference>
<evidence type="ECO:0000259" key="6">
    <source>
        <dbReference type="Pfam" id="PF07992"/>
    </source>
</evidence>
<keyword evidence="3" id="KW-0274">FAD</keyword>
<dbReference type="GO" id="GO:0005739">
    <property type="term" value="C:mitochondrion"/>
    <property type="evidence" value="ECO:0007669"/>
    <property type="project" value="TreeGrafter"/>
</dbReference>
<evidence type="ECO:0000259" key="7">
    <source>
        <dbReference type="Pfam" id="PF22366"/>
    </source>
</evidence>
<dbReference type="InterPro" id="IPR036188">
    <property type="entry name" value="FAD/NAD-bd_sf"/>
</dbReference>
<dbReference type="PANTHER" id="PTHR43706:SF13">
    <property type="entry name" value="NADH DEHYDROGENASE-RELATED"/>
    <property type="match status" value="1"/>
</dbReference>
<gene>
    <name evidence="8" type="ORF">PBIL07802_LOCUS14217</name>
</gene>
<evidence type="ECO:0000256" key="2">
    <source>
        <dbReference type="ARBA" id="ARBA00022630"/>
    </source>
</evidence>
<feature type="domain" description="External alternative NADH-ubiquinone oxidoreductase-like C-terminal" evidence="7">
    <location>
        <begin position="397"/>
        <end position="456"/>
    </location>
</feature>
<protein>
    <recommendedName>
        <fullName evidence="9">NADH dehydrogenase</fullName>
    </recommendedName>
</protein>
<dbReference type="InterPro" id="IPR054585">
    <property type="entry name" value="NDH2-like_C"/>
</dbReference>
<dbReference type="SUPFAM" id="SSF51905">
    <property type="entry name" value="FAD/NAD(P)-binding domain"/>
    <property type="match status" value="1"/>
</dbReference>
<dbReference type="Gene3D" id="3.50.50.100">
    <property type="match status" value="1"/>
</dbReference>
<dbReference type="GO" id="GO:0003954">
    <property type="term" value="F:NADH dehydrogenase activity"/>
    <property type="evidence" value="ECO:0007669"/>
    <property type="project" value="InterPro"/>
</dbReference>
<evidence type="ECO:0000256" key="1">
    <source>
        <dbReference type="ARBA" id="ARBA00005272"/>
    </source>
</evidence>
<dbReference type="AlphaFoldDB" id="A0A7S3G4Z4"/>
<sequence length="466" mass="52177">MRGIRMGRISSMPALAVREVTMRRMGTWQVLARQYATQKEKVVVLGCGWAGFRFIKDLDKDNYDVYVVSPRNHFLFTPMLASTTVGTIEFRSILEPVRTETSKKGFHYINAECVDIDEDSGKIRCKSAIADSAGKEGKEFDVPFHHLVVSVGCLPNTFGVPGVEENAFFLKEVGDAQKIRQRIIEVLELARMPSVTDEELKRLLHFVIVGGGPTGVEFAGELGDFIRTDMQKLFKNLPRNSAKVTLFQSTDKILAMFDKNLSEKAVRQFEKSHIVDVRTNCQVESIDKEKITLKGGEEIPYGLCVWSTGIGPRPLLRHLQQKQGYEMARGTRLVVDDHLRVKGRKNVYALGDCAAMESQPDIPATAQAAQQQGKFLAAEFNAMAGGSDIKPFRFNNLGMMAYVGGYVSLFDTPQLKMAGLTAWFAWRSVYLTKLGSIKNKFQVPFDWTKTLLFGRDVTLFTKSKAS</sequence>
<evidence type="ECO:0000256" key="3">
    <source>
        <dbReference type="ARBA" id="ARBA00022827"/>
    </source>
</evidence>
<dbReference type="EMBL" id="HBIB01021848">
    <property type="protein sequence ID" value="CAE0251991.1"/>
    <property type="molecule type" value="Transcribed_RNA"/>
</dbReference>
<reference evidence="8" key="1">
    <citation type="submission" date="2021-01" db="EMBL/GenBank/DDBJ databases">
        <authorList>
            <person name="Corre E."/>
            <person name="Pelletier E."/>
            <person name="Niang G."/>
            <person name="Scheremetjew M."/>
            <person name="Finn R."/>
            <person name="Kale V."/>
            <person name="Holt S."/>
            <person name="Cochrane G."/>
            <person name="Meng A."/>
            <person name="Brown T."/>
            <person name="Cohen L."/>
        </authorList>
    </citation>
    <scope>NUCLEOTIDE SEQUENCE</scope>
    <source>
        <strain evidence="8">NIES-2562</strain>
    </source>
</reference>
<keyword evidence="2" id="KW-0285">Flavoprotein</keyword>
<feature type="domain" description="FAD/NAD(P)-binding" evidence="6">
    <location>
        <begin position="41"/>
        <end position="373"/>
    </location>
</feature>
<evidence type="ECO:0008006" key="9">
    <source>
        <dbReference type="Google" id="ProtNLM"/>
    </source>
</evidence>
<name>A0A7S3G4Z4_9EUKA</name>
<accession>A0A7S3G4Z4</accession>
<dbReference type="InterPro" id="IPR023753">
    <property type="entry name" value="FAD/NAD-binding_dom"/>
</dbReference>
<keyword evidence="4" id="KW-0560">Oxidoreductase</keyword>
<evidence type="ECO:0000313" key="8">
    <source>
        <dbReference type="EMBL" id="CAE0251991.1"/>
    </source>
</evidence>